<feature type="compositionally biased region" description="Basic and acidic residues" evidence="1">
    <location>
        <begin position="46"/>
        <end position="69"/>
    </location>
</feature>
<accession>A0A2N5TNW5</accession>
<sequence>MPANKSSPKSSLKYQGSDPSHSKSGKHHSEKRHRRHSHGNLVPPSHSKDPQKTLKHPDFTRHHSQESGWKDDCGQELHRLDEGSQIWCTVDGSVIYWEVHKLTYKELSEAIWNWAERGLEQTQRIYMASLRAPHGGHRSGLMDFFFSHRQKLVHDHVQRIYNDLYLILRTWTELKHYLAQLQKKRAPEDSSQTLKKIENRLTFHLMVALREYSGLPLDPKRPDKPSWPATGNKNFDTARLEPHALALKAQSASESSIGEESSPRRRKHDTDVKAICCHCHQILDHKDDEEHSKKNPLLSPSTFKKEPAENSQASRSSKCKANKHTSRSQNIKVSENINKSKSRKGKDKNPEESELKGMKPSGSAQVMENKNTQGDRKNIANFGPTLLMDNHHQSHHTGLSFRDFPASRNGHVRRKLYMPNHDVQFDLEMARRTSKATENKSPAEDSEQSHSTEAVKSESIEFGLISQHPAIDEETLEKLPIPPPLNYQLGLERELRPNAIFIHNRSIALLKTGQIISHVLQLLDGRNTTFKHLEWVDDFSCVLVFASGTDAIEAFTGLLVRPDEVEGENGLPEAFAYLSSEESSVDVYTAAYEFVCTHRPAKPFSESLFEANPKNNFHRPTQPEQFIPFVRFATSSDVKNSQARKRSMFYALHGDGAGQEGVLSARADPIFPTPKRQNKAPLAQDHSLDSSDPPLAARVENLRPVRSLPRSKPKVNRARPVTLGKMDDELARFTTKTIDVKPSTDRTSRKRERDEQTIDAEEQEATTEVETTPSRKRRMPSPSVIKPLVELLPDRPKTGGGNLRDPSPQRLMPSPSVIKPLVELLPDRPETRGGNLRDPSPNRQMPSPSVIKPLVELLPDRPETRGGNLRDEIFESDHAKTDFQEAKPQIETRREQVLESHQANKQLMKDNSNPAELPTIPVPIVQEGYDGHDQKMVDVAKSAEHDADQNPSSSDAPPARVRKPEPKPKGRWGPLFSRLI</sequence>
<feature type="region of interest" description="Disordered" evidence="1">
    <location>
        <begin position="214"/>
        <end position="235"/>
    </location>
</feature>
<evidence type="ECO:0000313" key="3">
    <source>
        <dbReference type="Proteomes" id="UP000235392"/>
    </source>
</evidence>
<dbReference type="AlphaFoldDB" id="A0A2N5TNW5"/>
<feature type="compositionally biased region" description="Basic and acidic residues" evidence="1">
    <location>
        <begin position="858"/>
        <end position="898"/>
    </location>
</feature>
<proteinExistence type="predicted"/>
<feature type="region of interest" description="Disordered" evidence="1">
    <location>
        <begin position="925"/>
        <end position="980"/>
    </location>
</feature>
<evidence type="ECO:0000256" key="1">
    <source>
        <dbReference type="SAM" id="MobiDB-lite"/>
    </source>
</evidence>
<organism evidence="2 3">
    <name type="scientific">Puccinia coronata f. sp. avenae</name>
    <dbReference type="NCBI Taxonomy" id="200324"/>
    <lineage>
        <taxon>Eukaryota</taxon>
        <taxon>Fungi</taxon>
        <taxon>Dikarya</taxon>
        <taxon>Basidiomycota</taxon>
        <taxon>Pucciniomycotina</taxon>
        <taxon>Pucciniomycetes</taxon>
        <taxon>Pucciniales</taxon>
        <taxon>Pucciniaceae</taxon>
        <taxon>Puccinia</taxon>
    </lineage>
</organism>
<feature type="region of interest" description="Disordered" evidence="1">
    <location>
        <begin position="287"/>
        <end position="382"/>
    </location>
</feature>
<feature type="region of interest" description="Disordered" evidence="1">
    <location>
        <begin position="248"/>
        <end position="270"/>
    </location>
</feature>
<feature type="region of interest" description="Disordered" evidence="1">
    <location>
        <begin position="1"/>
        <end position="69"/>
    </location>
</feature>
<feature type="region of interest" description="Disordered" evidence="1">
    <location>
        <begin position="432"/>
        <end position="454"/>
    </location>
</feature>
<feature type="compositionally biased region" description="Low complexity" evidence="1">
    <location>
        <begin position="251"/>
        <end position="260"/>
    </location>
</feature>
<feature type="compositionally biased region" description="Polar residues" evidence="1">
    <location>
        <begin position="362"/>
        <end position="372"/>
    </location>
</feature>
<feature type="region of interest" description="Disordered" evidence="1">
    <location>
        <begin position="734"/>
        <end position="901"/>
    </location>
</feature>
<feature type="compositionally biased region" description="Basic residues" evidence="1">
    <location>
        <begin position="317"/>
        <end position="326"/>
    </location>
</feature>
<comment type="caution">
    <text evidence="2">The sequence shown here is derived from an EMBL/GenBank/DDBJ whole genome shotgun (WGS) entry which is preliminary data.</text>
</comment>
<feature type="region of interest" description="Disordered" evidence="1">
    <location>
        <begin position="669"/>
        <end position="694"/>
    </location>
</feature>
<evidence type="ECO:0000313" key="2">
    <source>
        <dbReference type="EMBL" id="PLW27186.1"/>
    </source>
</evidence>
<feature type="compositionally biased region" description="Basic residues" evidence="1">
    <location>
        <begin position="23"/>
        <end position="38"/>
    </location>
</feature>
<reference evidence="2 3" key="1">
    <citation type="submission" date="2017-11" db="EMBL/GenBank/DDBJ databases">
        <title>De novo assembly and phasing of dikaryotic genomes from two isolates of Puccinia coronata f. sp. avenae, the causal agent of oat crown rust.</title>
        <authorList>
            <person name="Miller M.E."/>
            <person name="Zhang Y."/>
            <person name="Omidvar V."/>
            <person name="Sperschneider J."/>
            <person name="Schwessinger B."/>
            <person name="Raley C."/>
            <person name="Palmer J.M."/>
            <person name="Garnica D."/>
            <person name="Upadhyaya N."/>
            <person name="Rathjen J."/>
            <person name="Taylor J.M."/>
            <person name="Park R.F."/>
            <person name="Dodds P.N."/>
            <person name="Hirsch C.D."/>
            <person name="Kianian S.F."/>
            <person name="Figueroa M."/>
        </authorList>
    </citation>
    <scope>NUCLEOTIDE SEQUENCE [LARGE SCALE GENOMIC DNA]</scope>
    <source>
        <strain evidence="2">12SD80</strain>
    </source>
</reference>
<feature type="compositionally biased region" description="Basic and acidic residues" evidence="1">
    <location>
        <begin position="738"/>
        <end position="756"/>
    </location>
</feature>
<dbReference type="EMBL" id="PGCI01000421">
    <property type="protein sequence ID" value="PLW27186.1"/>
    <property type="molecule type" value="Genomic_DNA"/>
</dbReference>
<feature type="compositionally biased region" description="Acidic residues" evidence="1">
    <location>
        <begin position="757"/>
        <end position="767"/>
    </location>
</feature>
<feature type="compositionally biased region" description="Basic and acidic residues" evidence="1">
    <location>
        <begin position="929"/>
        <end position="948"/>
    </location>
</feature>
<feature type="compositionally biased region" description="Polar residues" evidence="1">
    <location>
        <begin position="1"/>
        <end position="14"/>
    </location>
</feature>
<feature type="compositionally biased region" description="Basic and acidic residues" evidence="1">
    <location>
        <begin position="347"/>
        <end position="357"/>
    </location>
</feature>
<gene>
    <name evidence="2" type="ORF">PCASD_24113</name>
</gene>
<name>A0A2N5TNW5_9BASI</name>
<feature type="compositionally biased region" description="Polar residues" evidence="1">
    <location>
        <begin position="327"/>
        <end position="339"/>
    </location>
</feature>
<protein>
    <submittedName>
        <fullName evidence="2">Uncharacterized protein</fullName>
    </submittedName>
</protein>
<dbReference type="Proteomes" id="UP000235392">
    <property type="component" value="Unassembled WGS sequence"/>
</dbReference>